<gene>
    <name evidence="11" type="ORF">BHF68_07645</name>
</gene>
<dbReference type="STRING" id="766136.BHF68_07645"/>
<dbReference type="GO" id="GO:0000166">
    <property type="term" value="F:nucleotide binding"/>
    <property type="evidence" value="ECO:0007669"/>
    <property type="project" value="UniProtKB-KW"/>
</dbReference>
<dbReference type="PROSITE" id="PS51831">
    <property type="entry name" value="HD"/>
    <property type="match status" value="1"/>
</dbReference>
<dbReference type="EC" id="3.1.3.89" evidence="5"/>
<evidence type="ECO:0000313" key="11">
    <source>
        <dbReference type="EMBL" id="OEF96517.1"/>
    </source>
</evidence>
<proteinExistence type="inferred from homology"/>
<evidence type="ECO:0000259" key="10">
    <source>
        <dbReference type="PROSITE" id="PS51831"/>
    </source>
</evidence>
<comment type="subunit">
    <text evidence="4">Homodimer.</text>
</comment>
<evidence type="ECO:0000256" key="5">
    <source>
        <dbReference type="ARBA" id="ARBA00012964"/>
    </source>
</evidence>
<sequence length="192" mass="22142">MSHFFAYLARMKLIKRWGLMRNTHPENIQEHSLQVAMVAHSLAVIKNKRFAGQLNPERVATLAIFHDISEVITGDLATPIKYFNPQIKKAYKDIEQVANEKLYKMLPEELQDEYSGYIFEAIEDKEHWLIIKAADKICAYLKCLEELKAGNEEFSQAAKAIRAEIEANSLPEVKYFVDTFVKSFTLTLDELN</sequence>
<dbReference type="Gene3D" id="1.10.3210.10">
    <property type="entry name" value="Hypothetical protein af1432"/>
    <property type="match status" value="1"/>
</dbReference>
<dbReference type="OrthoDB" id="9812744at2"/>
<dbReference type="GO" id="GO:0046872">
    <property type="term" value="F:metal ion binding"/>
    <property type="evidence" value="ECO:0007669"/>
    <property type="project" value="UniProtKB-KW"/>
</dbReference>
<comment type="cofactor">
    <cofactor evidence="2">
        <name>Mn(2+)</name>
        <dbReference type="ChEBI" id="CHEBI:29035"/>
    </cofactor>
</comment>
<evidence type="ECO:0000256" key="7">
    <source>
        <dbReference type="ARBA" id="ARBA00022723"/>
    </source>
</evidence>
<evidence type="ECO:0000256" key="3">
    <source>
        <dbReference type="ARBA" id="ARBA00001941"/>
    </source>
</evidence>
<protein>
    <recommendedName>
        <fullName evidence="5">5'-deoxynucleotidase</fullName>
        <ecNumber evidence="5">3.1.3.89</ecNumber>
    </recommendedName>
</protein>
<feature type="domain" description="HD" evidence="10">
    <location>
        <begin position="28"/>
        <end position="140"/>
    </location>
</feature>
<keyword evidence="9" id="KW-0378">Hydrolase</keyword>
<dbReference type="EMBL" id="MIJE01000031">
    <property type="protein sequence ID" value="OEF96517.1"/>
    <property type="molecule type" value="Genomic_DNA"/>
</dbReference>
<evidence type="ECO:0000256" key="6">
    <source>
        <dbReference type="ARBA" id="ARBA00022490"/>
    </source>
</evidence>
<dbReference type="HAMAP" id="MF_01100">
    <property type="entry name" value="5DNU"/>
    <property type="match status" value="1"/>
</dbReference>
<keyword evidence="7" id="KW-0479">Metal-binding</keyword>
<keyword evidence="12" id="KW-1185">Reference proteome</keyword>
<dbReference type="RefSeq" id="WP_069643526.1">
    <property type="nucleotide sequence ID" value="NZ_MIJE01000031.1"/>
</dbReference>
<dbReference type="GO" id="GO:0002953">
    <property type="term" value="F:5'-deoxynucleotidase activity"/>
    <property type="evidence" value="ECO:0007669"/>
    <property type="project" value="UniProtKB-EC"/>
</dbReference>
<dbReference type="Proteomes" id="UP000094296">
    <property type="component" value="Unassembled WGS sequence"/>
</dbReference>
<keyword evidence="6" id="KW-0963">Cytoplasm</keyword>
<name>A0A1E5G0T1_9FIRM</name>
<dbReference type="InterPro" id="IPR003607">
    <property type="entry name" value="HD/PDEase_dom"/>
</dbReference>
<dbReference type="SUPFAM" id="SSF109604">
    <property type="entry name" value="HD-domain/PDEase-like"/>
    <property type="match status" value="1"/>
</dbReference>
<dbReference type="GO" id="GO:0005737">
    <property type="term" value="C:cytoplasm"/>
    <property type="evidence" value="ECO:0007669"/>
    <property type="project" value="TreeGrafter"/>
</dbReference>
<evidence type="ECO:0000256" key="1">
    <source>
        <dbReference type="ARBA" id="ARBA00001638"/>
    </source>
</evidence>
<comment type="cofactor">
    <cofactor evidence="3">
        <name>Co(2+)</name>
        <dbReference type="ChEBI" id="CHEBI:48828"/>
    </cofactor>
</comment>
<dbReference type="PANTHER" id="PTHR11845:SF13">
    <property type="entry name" value="5'-DEOXYNUCLEOTIDASE HDDC2"/>
    <property type="match status" value="1"/>
</dbReference>
<dbReference type="SMART" id="SM00471">
    <property type="entry name" value="HDc"/>
    <property type="match status" value="1"/>
</dbReference>
<dbReference type="InterPro" id="IPR022971">
    <property type="entry name" value="YfbR"/>
</dbReference>
<dbReference type="InterPro" id="IPR039356">
    <property type="entry name" value="YfbR/HDDC2"/>
</dbReference>
<comment type="caution">
    <text evidence="11">The sequence shown here is derived from an EMBL/GenBank/DDBJ whole genome shotgun (WGS) entry which is preliminary data.</text>
</comment>
<evidence type="ECO:0000313" key="12">
    <source>
        <dbReference type="Proteomes" id="UP000094296"/>
    </source>
</evidence>
<reference evidence="11 12" key="1">
    <citation type="submission" date="2016-09" db="EMBL/GenBank/DDBJ databases">
        <title>Draft genome sequence for the type strain of Desulfuribacillus alkaliarsenatis AHT28, an obligately anaerobic, sulfidogenic bacterium isolated from Russian soda lake sediments.</title>
        <authorList>
            <person name="Abin C.A."/>
            <person name="Hollibaugh J.T."/>
        </authorList>
    </citation>
    <scope>NUCLEOTIDE SEQUENCE [LARGE SCALE GENOMIC DNA]</scope>
    <source>
        <strain evidence="11 12">AHT28</strain>
    </source>
</reference>
<evidence type="ECO:0000256" key="2">
    <source>
        <dbReference type="ARBA" id="ARBA00001936"/>
    </source>
</evidence>
<dbReference type="PANTHER" id="PTHR11845">
    <property type="entry name" value="5'-DEOXYNUCLEOTIDASE HDDC2"/>
    <property type="match status" value="1"/>
</dbReference>
<dbReference type="NCBIfam" id="NF003009">
    <property type="entry name" value="PRK03826.1"/>
    <property type="match status" value="1"/>
</dbReference>
<accession>A0A1E5G0T1</accession>
<evidence type="ECO:0000256" key="4">
    <source>
        <dbReference type="ARBA" id="ARBA00011738"/>
    </source>
</evidence>
<organism evidence="11 12">
    <name type="scientific">Desulfuribacillus alkaliarsenatis</name>
    <dbReference type="NCBI Taxonomy" id="766136"/>
    <lineage>
        <taxon>Bacteria</taxon>
        <taxon>Bacillati</taxon>
        <taxon>Bacillota</taxon>
        <taxon>Desulfuribacillia</taxon>
        <taxon>Desulfuribacillales</taxon>
        <taxon>Desulfuribacillaceae</taxon>
        <taxon>Desulfuribacillus</taxon>
    </lineage>
</organism>
<evidence type="ECO:0000256" key="9">
    <source>
        <dbReference type="ARBA" id="ARBA00022801"/>
    </source>
</evidence>
<comment type="catalytic activity">
    <reaction evidence="1">
        <text>a 2'-deoxyribonucleoside 5'-phosphate + H2O = a 2'-deoxyribonucleoside + phosphate</text>
        <dbReference type="Rhea" id="RHEA:36167"/>
        <dbReference type="ChEBI" id="CHEBI:15377"/>
        <dbReference type="ChEBI" id="CHEBI:18274"/>
        <dbReference type="ChEBI" id="CHEBI:43474"/>
        <dbReference type="ChEBI" id="CHEBI:65317"/>
        <dbReference type="EC" id="3.1.3.89"/>
    </reaction>
</comment>
<keyword evidence="8" id="KW-0547">Nucleotide-binding</keyword>
<evidence type="ECO:0000256" key="8">
    <source>
        <dbReference type="ARBA" id="ARBA00022741"/>
    </source>
</evidence>
<dbReference type="CDD" id="cd00077">
    <property type="entry name" value="HDc"/>
    <property type="match status" value="1"/>
</dbReference>
<dbReference type="InterPro" id="IPR006674">
    <property type="entry name" value="HD_domain"/>
</dbReference>
<dbReference type="Pfam" id="PF12917">
    <property type="entry name" value="YfbR-like"/>
    <property type="match status" value="1"/>
</dbReference>
<dbReference type="AlphaFoldDB" id="A0A1E5G0T1"/>